<proteinExistence type="predicted"/>
<sequence length="156" mass="16870">MGREFAAMDAGLAACEGAAAALGERSLVGASQAVRSRETAPPATLPPCPECGGAPAPSLQGHNKRFCCSRCSSAFNNRRLTRGALLHDLFMTLRYERGLAARLKVWRAMCRLAAEWRDEDNAARAGRASWSPAAAVFDRLPYLRAERGPNLRGGRR</sequence>
<dbReference type="EMBL" id="QFPN01000001">
    <property type="protein sequence ID" value="PZQ18927.1"/>
    <property type="molecule type" value="Genomic_DNA"/>
</dbReference>
<reference evidence="1 2" key="1">
    <citation type="submission" date="2017-08" db="EMBL/GenBank/DDBJ databases">
        <title>Infants hospitalized years apart are colonized by the same room-sourced microbial strains.</title>
        <authorList>
            <person name="Brooks B."/>
            <person name="Olm M.R."/>
            <person name="Firek B.A."/>
            <person name="Baker R."/>
            <person name="Thomas B.C."/>
            <person name="Morowitz M.J."/>
            <person name="Banfield J.F."/>
        </authorList>
    </citation>
    <scope>NUCLEOTIDE SEQUENCE [LARGE SCALE GENOMIC DNA]</scope>
    <source>
        <strain evidence="1">S2_005_003_R2_43</strain>
    </source>
</reference>
<dbReference type="AlphaFoldDB" id="A0A2W5MGB0"/>
<evidence type="ECO:0000313" key="2">
    <source>
        <dbReference type="Proteomes" id="UP000249577"/>
    </source>
</evidence>
<name>A0A2W5MGB0_ANCNO</name>
<comment type="caution">
    <text evidence="1">The sequence shown here is derived from an EMBL/GenBank/DDBJ whole genome shotgun (WGS) entry which is preliminary data.</text>
</comment>
<accession>A0A2W5MGB0</accession>
<evidence type="ECO:0000313" key="1">
    <source>
        <dbReference type="EMBL" id="PZQ18927.1"/>
    </source>
</evidence>
<gene>
    <name evidence="1" type="ORF">DI565_00535</name>
</gene>
<dbReference type="Proteomes" id="UP000249577">
    <property type="component" value="Unassembled WGS sequence"/>
</dbReference>
<protein>
    <submittedName>
        <fullName evidence="1">Uncharacterized protein</fullName>
    </submittedName>
</protein>
<organism evidence="1 2">
    <name type="scientific">Ancylobacter novellus</name>
    <name type="common">Thiobacillus novellus</name>
    <dbReference type="NCBI Taxonomy" id="921"/>
    <lineage>
        <taxon>Bacteria</taxon>
        <taxon>Pseudomonadati</taxon>
        <taxon>Pseudomonadota</taxon>
        <taxon>Alphaproteobacteria</taxon>
        <taxon>Hyphomicrobiales</taxon>
        <taxon>Xanthobacteraceae</taxon>
        <taxon>Ancylobacter</taxon>
    </lineage>
</organism>